<dbReference type="PRINTS" id="PR01217">
    <property type="entry name" value="PRICHEXTENSN"/>
</dbReference>
<comment type="caution">
    <text evidence="2">The sequence shown here is derived from an EMBL/GenBank/DDBJ whole genome shotgun (WGS) entry which is preliminary data.</text>
</comment>
<evidence type="ECO:0000256" key="1">
    <source>
        <dbReference type="SAM" id="MobiDB-lite"/>
    </source>
</evidence>
<name>A0A2G9I8V2_9LAMI</name>
<organism evidence="2 3">
    <name type="scientific">Handroanthus impetiginosus</name>
    <dbReference type="NCBI Taxonomy" id="429701"/>
    <lineage>
        <taxon>Eukaryota</taxon>
        <taxon>Viridiplantae</taxon>
        <taxon>Streptophyta</taxon>
        <taxon>Embryophyta</taxon>
        <taxon>Tracheophyta</taxon>
        <taxon>Spermatophyta</taxon>
        <taxon>Magnoliopsida</taxon>
        <taxon>eudicotyledons</taxon>
        <taxon>Gunneridae</taxon>
        <taxon>Pentapetalae</taxon>
        <taxon>asterids</taxon>
        <taxon>lamiids</taxon>
        <taxon>Lamiales</taxon>
        <taxon>Bignoniaceae</taxon>
        <taxon>Crescentiina</taxon>
        <taxon>Tabebuia alliance</taxon>
        <taxon>Handroanthus</taxon>
    </lineage>
</organism>
<proteinExistence type="predicted"/>
<feature type="region of interest" description="Disordered" evidence="1">
    <location>
        <begin position="1"/>
        <end position="49"/>
    </location>
</feature>
<accession>A0A2G9I8V2</accession>
<reference evidence="3" key="1">
    <citation type="journal article" date="2018" name="Gigascience">
        <title>Genome assembly of the Pink Ipe (Handroanthus impetiginosus, Bignoniaceae), a highly valued, ecologically keystone Neotropical timber forest tree.</title>
        <authorList>
            <person name="Silva-Junior O.B."/>
            <person name="Grattapaglia D."/>
            <person name="Novaes E."/>
            <person name="Collevatti R.G."/>
        </authorList>
    </citation>
    <scope>NUCLEOTIDE SEQUENCE [LARGE SCALE GENOMIC DNA]</scope>
    <source>
        <strain evidence="3">cv. UFG-1</strain>
    </source>
</reference>
<feature type="region of interest" description="Disordered" evidence="1">
    <location>
        <begin position="114"/>
        <end position="161"/>
    </location>
</feature>
<evidence type="ECO:0000313" key="3">
    <source>
        <dbReference type="Proteomes" id="UP000231279"/>
    </source>
</evidence>
<evidence type="ECO:0000313" key="2">
    <source>
        <dbReference type="EMBL" id="PIN26186.1"/>
    </source>
</evidence>
<sequence>MDYSVIRPKPPAKKPTGPPPKPPSSAPPPSQPPPPPAPPQKPPPPHIPVRPYMEELDRVSRLQRLRSVEYTNARTWRMNFGEYPNDYYDHYGNYEYNYNRHPVGVHNYDHHGPLPRLGLPPPDYHHALPGPPPRLALPQPDSHHVLPGPSPRLALPPPDYHHGPPGPPPALYYYPPPYHGGFFSDENPNGCMIM</sequence>
<dbReference type="Proteomes" id="UP000231279">
    <property type="component" value="Unassembled WGS sequence"/>
</dbReference>
<feature type="compositionally biased region" description="Pro residues" evidence="1">
    <location>
        <begin position="16"/>
        <end position="48"/>
    </location>
</feature>
<feature type="compositionally biased region" description="Pro residues" evidence="1">
    <location>
        <begin position="148"/>
        <end position="161"/>
    </location>
</feature>
<protein>
    <submittedName>
        <fullName evidence="2">Uncharacterized protein</fullName>
    </submittedName>
</protein>
<dbReference type="AlphaFoldDB" id="A0A2G9I8V2"/>
<dbReference type="OrthoDB" id="914175at2759"/>
<gene>
    <name evidence="2" type="ORF">CDL12_01065</name>
</gene>
<dbReference type="EMBL" id="NKXS01000135">
    <property type="protein sequence ID" value="PIN26186.1"/>
    <property type="molecule type" value="Genomic_DNA"/>
</dbReference>
<keyword evidence="3" id="KW-1185">Reference proteome</keyword>